<proteinExistence type="predicted"/>
<feature type="compositionally biased region" description="Polar residues" evidence="1">
    <location>
        <begin position="169"/>
        <end position="184"/>
    </location>
</feature>
<feature type="region of interest" description="Disordered" evidence="1">
    <location>
        <begin position="577"/>
        <end position="596"/>
    </location>
</feature>
<feature type="region of interest" description="Disordered" evidence="1">
    <location>
        <begin position="267"/>
        <end position="297"/>
    </location>
</feature>
<feature type="transmembrane region" description="Helical" evidence="2">
    <location>
        <begin position="996"/>
        <end position="1022"/>
    </location>
</feature>
<dbReference type="HOGENOM" id="CLU_236707_0_0_1"/>
<dbReference type="AlphaFoldDB" id="Q24F67"/>
<evidence type="ECO:0000256" key="1">
    <source>
        <dbReference type="SAM" id="MobiDB-lite"/>
    </source>
</evidence>
<evidence type="ECO:0000313" key="4">
    <source>
        <dbReference type="Proteomes" id="UP000009168"/>
    </source>
</evidence>
<accession>Q24F67</accession>
<sequence length="1023" mass="120453">MAEDENQSLFFQREIHSFHNYDQFNNDLINQPVIQNLGQNYEGSSQCQLQQSRSINSDKFKPQDYIDQEMQLEELYNLNEQQNQVQFIQSSEENSHFNMAQQCQLSHQSSLQPQQYQPNFQQIQLNQQQQLQQQQQQQQQQQPLQQQQQQHQSYNTQQQQFQTISTSQSPNIITNTSNQAGYFPNQKSNYLISEDANRNYPLLANILEESLQNRKLNEFYTQNKVLQGVNCFMLLENELPRHTAQSNNFCDDPNFYIGHFFDEKNKNGVFNDNQNSIQNDLQKSPFQSPQQPPTHQAQSLKIKEYKQNQQHFIINNDNMQQNQSINYQQEQQQQAGSSSIKIEGLTSLQQKQNDDQQFLHDFISGYLQQNTHQDFIDNHHNNQNNNHQGQDTSNKGPSKNAFQRSSTSFLDKVTFAVDDFLDKQDPNEYPELTSGEDFLMNNLRNYIALEFSYNQESSYFQKFLNSSYQIFLQRLKLLLDQKRMDSKTLLPFVCRFSIEMAEKLLQFIYKCDDKFTMKLFREQSLCQKNHQYIKKENGSTSPTTYSQPSQKFDSSIIDDDFSLFNKNLEDVRTNLFNNPNDSMLNQNQNSQTHPQNYQKSDSIILNLQNVNQNQNISQLNNNQNYSHNIQQQQQQVNMKNETKTEQIDEEDDALPFPQQKISNTEKAQRKQWKKSEINELMAKYREYQSKIPPSVMEELTKKFNRSIQSIYSKIQKLRKNNYFNTDIQNEYSNQVSSFPISQASSQFSSQVSRNIADCNNRNFPSGTINTGMNNNPTNLNMMKIESKLKNCLFELENQRGTKNEILKKMKERYYSNNQGGLSSAWETSAKQLLSSQSFQRRKGIFSLKDDVQVVEIDPSSSYKQKLIYVLSQLQERKGTLDEIVYLYLKKFGNETDQRKVKENIQKILNQNSECFDKSQSKTTYYLTPQEISLISQEIQSQQNNNTFQQQNLNASQIDNQVQSQYNLQSRSSVSIQVERRWKNGIIINCHSSFNLFLFYFFQYFTNFLFIYFQIILLSFSFLI</sequence>
<dbReference type="RefSeq" id="XP_001026653.2">
    <property type="nucleotide sequence ID" value="XM_001026653.2"/>
</dbReference>
<feature type="compositionally biased region" description="Low complexity" evidence="1">
    <location>
        <begin position="148"/>
        <end position="168"/>
    </location>
</feature>
<dbReference type="GeneID" id="7827972"/>
<reference evidence="4" key="1">
    <citation type="journal article" date="2006" name="PLoS Biol.">
        <title>Macronuclear genome sequence of the ciliate Tetrahymena thermophila, a model eukaryote.</title>
        <authorList>
            <person name="Eisen J.A."/>
            <person name="Coyne R.S."/>
            <person name="Wu M."/>
            <person name="Wu D."/>
            <person name="Thiagarajan M."/>
            <person name="Wortman J.R."/>
            <person name="Badger J.H."/>
            <person name="Ren Q."/>
            <person name="Amedeo P."/>
            <person name="Jones K.M."/>
            <person name="Tallon L.J."/>
            <person name="Delcher A.L."/>
            <person name="Salzberg S.L."/>
            <person name="Silva J.C."/>
            <person name="Haas B.J."/>
            <person name="Majoros W.H."/>
            <person name="Farzad M."/>
            <person name="Carlton J.M."/>
            <person name="Smith R.K. Jr."/>
            <person name="Garg J."/>
            <person name="Pearlman R.E."/>
            <person name="Karrer K.M."/>
            <person name="Sun L."/>
            <person name="Manning G."/>
            <person name="Elde N.C."/>
            <person name="Turkewitz A.P."/>
            <person name="Asai D.J."/>
            <person name="Wilkes D.E."/>
            <person name="Wang Y."/>
            <person name="Cai H."/>
            <person name="Collins K."/>
            <person name="Stewart B.A."/>
            <person name="Lee S.R."/>
            <person name="Wilamowska K."/>
            <person name="Weinberg Z."/>
            <person name="Ruzzo W.L."/>
            <person name="Wloga D."/>
            <person name="Gaertig J."/>
            <person name="Frankel J."/>
            <person name="Tsao C.-C."/>
            <person name="Gorovsky M.A."/>
            <person name="Keeling P.J."/>
            <person name="Waller R.F."/>
            <person name="Patron N.J."/>
            <person name="Cherry J.M."/>
            <person name="Stover N.A."/>
            <person name="Krieger C.J."/>
            <person name="del Toro C."/>
            <person name="Ryder H.F."/>
            <person name="Williamson S.C."/>
            <person name="Barbeau R.A."/>
            <person name="Hamilton E.P."/>
            <person name="Orias E."/>
        </authorList>
    </citation>
    <scope>NUCLEOTIDE SEQUENCE [LARGE SCALE GENOMIC DNA]</scope>
    <source>
        <strain evidence="4">SB210</strain>
    </source>
</reference>
<dbReference type="EMBL" id="GG662295">
    <property type="protein sequence ID" value="EAS06408.2"/>
    <property type="molecule type" value="Genomic_DNA"/>
</dbReference>
<organism evidence="3 4">
    <name type="scientific">Tetrahymena thermophila (strain SB210)</name>
    <dbReference type="NCBI Taxonomy" id="312017"/>
    <lineage>
        <taxon>Eukaryota</taxon>
        <taxon>Sar</taxon>
        <taxon>Alveolata</taxon>
        <taxon>Ciliophora</taxon>
        <taxon>Intramacronucleata</taxon>
        <taxon>Oligohymenophorea</taxon>
        <taxon>Hymenostomatida</taxon>
        <taxon>Tetrahymenina</taxon>
        <taxon>Tetrahymenidae</taxon>
        <taxon>Tetrahymena</taxon>
    </lineage>
</organism>
<keyword evidence="2" id="KW-1133">Transmembrane helix</keyword>
<protein>
    <submittedName>
        <fullName evidence="3">Transmembrane protein, putative</fullName>
    </submittedName>
</protein>
<feature type="region of interest" description="Disordered" evidence="1">
    <location>
        <begin position="148"/>
        <end position="184"/>
    </location>
</feature>
<evidence type="ECO:0000313" key="3">
    <source>
        <dbReference type="EMBL" id="EAS06408.2"/>
    </source>
</evidence>
<name>Q24F67_TETTS</name>
<keyword evidence="2 3" id="KW-0812">Transmembrane</keyword>
<feature type="region of interest" description="Disordered" evidence="1">
    <location>
        <begin position="376"/>
        <end position="403"/>
    </location>
</feature>
<feature type="compositionally biased region" description="Polar residues" evidence="1">
    <location>
        <begin position="268"/>
        <end position="281"/>
    </location>
</feature>
<gene>
    <name evidence="3" type="ORF">TTHERM_01128590</name>
</gene>
<dbReference type="KEGG" id="tet:TTHERM_01128590"/>
<dbReference type="OrthoDB" id="298619at2759"/>
<keyword evidence="4" id="KW-1185">Reference proteome</keyword>
<dbReference type="eggNOG" id="ENOG502R2S9">
    <property type="taxonomic scope" value="Eukaryota"/>
</dbReference>
<feature type="compositionally biased region" description="Polar residues" evidence="1">
    <location>
        <begin position="389"/>
        <end position="403"/>
    </location>
</feature>
<evidence type="ECO:0000256" key="2">
    <source>
        <dbReference type="SAM" id="Phobius"/>
    </source>
</evidence>
<keyword evidence="2" id="KW-0472">Membrane</keyword>
<dbReference type="InParanoid" id="Q24F67"/>
<dbReference type="Proteomes" id="UP000009168">
    <property type="component" value="Unassembled WGS sequence"/>
</dbReference>